<dbReference type="RefSeq" id="WP_067423616.1">
    <property type="nucleotide sequence ID" value="NZ_LZEX01000013.1"/>
</dbReference>
<evidence type="ECO:0000313" key="1">
    <source>
        <dbReference type="EMBL" id="OBU07062.1"/>
    </source>
</evidence>
<gene>
    <name evidence="1" type="ORF">AYY17_19385</name>
</gene>
<comment type="caution">
    <text evidence="1">The sequence shown here is derived from an EMBL/GenBank/DDBJ whole genome shotgun (WGS) entry which is preliminary data.</text>
</comment>
<sequence length="207" mass="23143">MSEFSKGSGEYEHWIDTGYKIKYPNMWDKYILFHRNARQDGTEATMLRYRWNNTHTQINVVASDTLNIYIYRPIVESDINKGFGINIYNEDGVLFYSSSQFPLRIKDIITDLTFGGTLFDKDKPLDYRSGYRGCMVLSYISASVEGSFFSLVFGYGVNNSGNVRRVIDLAALGGGGAYANDIGCIVAYAPDCYPRWGSTSGSGIAGQ</sequence>
<accession>A0A1B8HDE3</accession>
<dbReference type="Proteomes" id="UP000092247">
    <property type="component" value="Unassembled WGS sequence"/>
</dbReference>
<organism evidence="1 2">
    <name type="scientific">Morganella psychrotolerans</name>
    <dbReference type="NCBI Taxonomy" id="368603"/>
    <lineage>
        <taxon>Bacteria</taxon>
        <taxon>Pseudomonadati</taxon>
        <taxon>Pseudomonadota</taxon>
        <taxon>Gammaproteobacteria</taxon>
        <taxon>Enterobacterales</taxon>
        <taxon>Morganellaceae</taxon>
        <taxon>Morganella</taxon>
    </lineage>
</organism>
<dbReference type="EMBL" id="LZEX01000013">
    <property type="protein sequence ID" value="OBU07062.1"/>
    <property type="molecule type" value="Genomic_DNA"/>
</dbReference>
<dbReference type="AlphaFoldDB" id="A0A1B8HDE3"/>
<reference evidence="1 2" key="1">
    <citation type="submission" date="2016-06" db="EMBL/GenBank/DDBJ databases">
        <authorList>
            <person name="Kjaerup R.B."/>
            <person name="Dalgaard T.S."/>
            <person name="Juul-Madsen H.R."/>
        </authorList>
    </citation>
    <scope>NUCLEOTIDE SEQUENCE [LARGE SCALE GENOMIC DNA]</scope>
    <source>
        <strain evidence="1 2">GCSL-Mp3</strain>
    </source>
</reference>
<protein>
    <submittedName>
        <fullName evidence="1">Uncharacterized protein</fullName>
    </submittedName>
</protein>
<evidence type="ECO:0000313" key="2">
    <source>
        <dbReference type="Proteomes" id="UP000092247"/>
    </source>
</evidence>
<proteinExistence type="predicted"/>
<name>A0A1B8HDE3_9GAMM</name>